<dbReference type="Proteomes" id="UP000297540">
    <property type="component" value="Unassembled WGS sequence"/>
</dbReference>
<proteinExistence type="predicted"/>
<accession>A0A4Y8SKF1</accession>
<evidence type="ECO:0000313" key="2">
    <source>
        <dbReference type="EMBL" id="TFF39165.1"/>
    </source>
</evidence>
<dbReference type="OrthoDB" id="5292493at2"/>
<dbReference type="PROSITE" id="PS51257">
    <property type="entry name" value="PROKAR_LIPOPROTEIN"/>
    <property type="match status" value="1"/>
</dbReference>
<evidence type="ECO:0000313" key="3">
    <source>
        <dbReference type="Proteomes" id="UP000297540"/>
    </source>
</evidence>
<sequence length="301" mass="33164">MSMKTVAILFSIVILGLIGASCSQNDGKQKKGKHKKDKEKQEAVAVSPPGYDLTKPLKYKMPSELLEISGIAVNKGDDNLIYAEQDEDGNIYYLHPGDKTPKSAKFGKHGDYEDVAVGNGQAVILRSDGELHSFPLTEVKGGQIKSQKVKNQMPPGEYEGMHFDNESGKLYILCKQCTIDKSTDNNSGYIFNLGTDGSITKTGGFTVNATTVDDEGEIKKFKFRPSALARNPLTKQWFIVSSINKLLLVTDDKWKVQASYPLKGFLQPEGIAFDSKGNLYISNEGDELDSGNILFFKYTKP</sequence>
<feature type="region of interest" description="Disordered" evidence="1">
    <location>
        <begin position="24"/>
        <end position="44"/>
    </location>
</feature>
<evidence type="ECO:0000256" key="1">
    <source>
        <dbReference type="SAM" id="MobiDB-lite"/>
    </source>
</evidence>
<organism evidence="2 3">
    <name type="scientific">Mucilaginibacter psychrotolerans</name>
    <dbReference type="NCBI Taxonomy" id="1524096"/>
    <lineage>
        <taxon>Bacteria</taxon>
        <taxon>Pseudomonadati</taxon>
        <taxon>Bacteroidota</taxon>
        <taxon>Sphingobacteriia</taxon>
        <taxon>Sphingobacteriales</taxon>
        <taxon>Sphingobacteriaceae</taxon>
        <taxon>Mucilaginibacter</taxon>
    </lineage>
</organism>
<dbReference type="InterPro" id="IPR011042">
    <property type="entry name" value="6-blade_b-propeller_TolB-like"/>
</dbReference>
<comment type="caution">
    <text evidence="2">The sequence shown here is derived from an EMBL/GenBank/DDBJ whole genome shotgun (WGS) entry which is preliminary data.</text>
</comment>
<reference evidence="2 3" key="1">
    <citation type="journal article" date="2017" name="Int. J. Syst. Evol. Microbiol.">
        <title>Mucilaginibacterpsychrotolerans sp. nov., isolated from peatlands.</title>
        <authorList>
            <person name="Deng Y."/>
            <person name="Shen L."/>
            <person name="Xu B."/>
            <person name="Liu Y."/>
            <person name="Gu Z."/>
            <person name="Liu H."/>
            <person name="Zhou Y."/>
        </authorList>
    </citation>
    <scope>NUCLEOTIDE SEQUENCE [LARGE SCALE GENOMIC DNA]</scope>
    <source>
        <strain evidence="2 3">NH7-4</strain>
    </source>
</reference>
<name>A0A4Y8SKF1_9SPHI</name>
<dbReference type="AlphaFoldDB" id="A0A4Y8SKF1"/>
<protein>
    <submittedName>
        <fullName evidence="2">SdiA-regulated family protein</fullName>
    </submittedName>
</protein>
<dbReference type="SUPFAM" id="SSF50956">
    <property type="entry name" value="Thermostable phytase (3-phytase)"/>
    <property type="match status" value="1"/>
</dbReference>
<dbReference type="RefSeq" id="WP_134737909.1">
    <property type="nucleotide sequence ID" value="NZ_SOZE01000004.1"/>
</dbReference>
<gene>
    <name evidence="2" type="ORF">E2R66_05960</name>
</gene>
<dbReference type="EMBL" id="SOZE01000004">
    <property type="protein sequence ID" value="TFF39165.1"/>
    <property type="molecule type" value="Genomic_DNA"/>
</dbReference>
<dbReference type="Gene3D" id="2.120.10.30">
    <property type="entry name" value="TolB, C-terminal domain"/>
    <property type="match status" value="1"/>
</dbReference>
<keyword evidence="3" id="KW-1185">Reference proteome</keyword>